<evidence type="ECO:0000256" key="2">
    <source>
        <dbReference type="ARBA" id="ARBA00005673"/>
    </source>
</evidence>
<feature type="domain" description="Ubiquitin-activating enzyme E1 C-terminal" evidence="4">
    <location>
        <begin position="877"/>
        <end position="1000"/>
    </location>
</feature>
<dbReference type="InterPro" id="IPR035985">
    <property type="entry name" value="Ubiquitin-activating_enz"/>
</dbReference>
<dbReference type="RefSeq" id="XP_065672359.1">
    <property type="nucleotide sequence ID" value="XM_065816287.1"/>
</dbReference>
<comment type="similarity">
    <text evidence="2">Belongs to the ubiquitin-activating E1 family.</text>
</comment>
<reference evidence="6" key="1">
    <citation type="submission" date="2025-08" db="UniProtKB">
        <authorList>
            <consortium name="RefSeq"/>
        </authorList>
    </citation>
    <scope>IDENTIFICATION</scope>
</reference>
<dbReference type="InterPro" id="IPR038252">
    <property type="entry name" value="UBA_E1_C_sf"/>
</dbReference>
<dbReference type="Pfam" id="PF09358">
    <property type="entry name" value="E1_UFD"/>
    <property type="match status" value="1"/>
</dbReference>
<evidence type="ECO:0000259" key="4">
    <source>
        <dbReference type="SMART" id="SM00985"/>
    </source>
</evidence>
<dbReference type="Gene3D" id="3.10.290.60">
    <property type="entry name" value="Ubiquitin-activating enzyme E1, UFD domain"/>
    <property type="match status" value="1"/>
</dbReference>
<dbReference type="Proteomes" id="UP001652625">
    <property type="component" value="Chromosome 13"/>
</dbReference>
<protein>
    <submittedName>
        <fullName evidence="6">Ubiquitin-like modifier-activating enzyme 6 isoform X3</fullName>
    </submittedName>
</protein>
<dbReference type="Gene3D" id="3.40.50.720">
    <property type="entry name" value="NAD(P)-binding Rossmann-like Domain"/>
    <property type="match status" value="1"/>
</dbReference>
<dbReference type="SMART" id="SM00985">
    <property type="entry name" value="UBA_e1_C"/>
    <property type="match status" value="1"/>
</dbReference>
<gene>
    <name evidence="6" type="primary">LOC100202304</name>
</gene>
<dbReference type="InterPro" id="IPR042449">
    <property type="entry name" value="Ub-E1_IAD_1"/>
</dbReference>
<keyword evidence="3" id="KW-0436">Ligase</keyword>
<dbReference type="InterPro" id="IPR019572">
    <property type="entry name" value="UBA_E1_SCCH"/>
</dbReference>
<dbReference type="Gene3D" id="3.50.50.80">
    <property type="entry name" value="Ubiquitin-activating enzyme E1, inactive adenylation domain, subdomain 1"/>
    <property type="match status" value="1"/>
</dbReference>
<dbReference type="InterPro" id="IPR042063">
    <property type="entry name" value="Ubi_acti_E1_SCCH"/>
</dbReference>
<comment type="pathway">
    <text evidence="1">Protein modification; protein ubiquitination.</text>
</comment>
<dbReference type="Pfam" id="PF00899">
    <property type="entry name" value="ThiF"/>
    <property type="match status" value="2"/>
</dbReference>
<dbReference type="PANTHER" id="PTHR10953">
    <property type="entry name" value="UBIQUITIN-ACTIVATING ENZYME E1"/>
    <property type="match status" value="1"/>
</dbReference>
<name>A0ABM4DD89_HYDVU</name>
<dbReference type="Gene3D" id="1.10.10.2660">
    <property type="entry name" value="Ubiquitin-activating enzyme E1, SCCH domain"/>
    <property type="match status" value="1"/>
</dbReference>
<dbReference type="Gene3D" id="3.40.50.12550">
    <property type="entry name" value="Ubiquitin-activating enzyme E1, inactive adenylation domain, subdomain 2"/>
    <property type="match status" value="1"/>
</dbReference>
<dbReference type="SUPFAM" id="SSF69572">
    <property type="entry name" value="Activating enzymes of the ubiquitin-like proteins"/>
    <property type="match status" value="2"/>
</dbReference>
<dbReference type="Pfam" id="PF10585">
    <property type="entry name" value="UBA_E1_SCCH"/>
    <property type="match status" value="1"/>
</dbReference>
<sequence>METVVVKDEIDDSLYSRQRYVLGDNAMQKLAKSNVLIVGLGGLGVEVAKNVILAGVNSLTLLDEKICQEIDLGTQFFLTQQDVNNKLSRASACRSRLAELNPHVSVQVIKDDILSNLPSLKSYHCVVITEIPFSDQVILNNFCREQTPPIYFISGDVRGLFSYTFCDFGNKFEVTDIDGEEYREVFIGSITKSNPAVVGTLESRLHGLQTGDKVLLKGINGMLQLNFKTFLVQYLTPYTFSIDCDTSTDDYQIYEHGGEFCKIKTPTIMNFQSLEMQLTNPSILLCDLSKLEYPLQTLLAFQSLYKYISQRQTLNNLHIAFNELYDISMSIDSKVTNSEILTILSRTGSGVFAPLCAVIGGIISQEVLKCLTSKFTPLYQFYILDAIELSSSNNRSEVANDRYFSVNVCLSSDLVKNISELSLFMVGCGAIGCELLKNFALIGFATKGDSILTITDNDLIEKSNLNRQFLFRPWHIQQSKSLVASKEVCAINPDIKIEAHQNKISVDTENIYNDHFFQKMGIIINALDNIETRRYIDGRCVSNTRPLIETGTMGTKGHVQVIVPHLTETYSSQRDPVDEDIPYCTLKSFPQQIEHTIQWARDKFDSLFTYEPEVYNKFWDKNKDMNEIIKFIKKNFEENHQIPDGFVVSASLLKKKPANFECCVKEAYLKFYSYFHNKALQLLNSFPLDTKMADGTWFWQSPKKPPSPIHFDSQNPLHIQFVTSYAMLLAKMYGIWNEDCKNVKIPNVIKLFQLPEFNPSQKKVIIEENQDKENKNVNLDKVGGLIQYLSSLKELDAISLSVEHFEKDNDSNGHVDFINATANLRATMYGIENADRYKIKRIAGRIIPAIATTTSVVAGLATLELLKVVAGCSRESLKNCFLNLAIPLMVLSEPAPASKIKIVNDVQFTCWDRWDIHGHKDYRLKDFVDYLKKKCGLTVNMVCQGLKMVYIPFMPGHSKRLNNLMTDLLKPSKDTAYIDLIVAFQDPELNSENDLPSPPVRYYFL</sequence>
<dbReference type="NCBIfam" id="TIGR01408">
    <property type="entry name" value="Ube1"/>
    <property type="match status" value="1"/>
</dbReference>
<evidence type="ECO:0000256" key="1">
    <source>
        <dbReference type="ARBA" id="ARBA00004906"/>
    </source>
</evidence>
<dbReference type="InterPro" id="IPR018075">
    <property type="entry name" value="UBQ-activ_enz_E1"/>
</dbReference>
<dbReference type="GeneID" id="100202304"/>
<accession>A0ABM4DD89</accession>
<dbReference type="InterPro" id="IPR042302">
    <property type="entry name" value="E1_FCCH_sf"/>
</dbReference>
<dbReference type="PANTHER" id="PTHR10953:SF186">
    <property type="entry name" value="UBIQUITIN-LIKE MODIFIER-ACTIVATING ENZYME 6"/>
    <property type="match status" value="1"/>
</dbReference>
<evidence type="ECO:0000313" key="6">
    <source>
        <dbReference type="RefSeq" id="XP_065672359.1"/>
    </source>
</evidence>
<dbReference type="PRINTS" id="PR01849">
    <property type="entry name" value="UBIQUITINACT"/>
</dbReference>
<dbReference type="InterPro" id="IPR000011">
    <property type="entry name" value="UBQ/SUMO-activ_enz_E1-like"/>
</dbReference>
<dbReference type="Gene3D" id="2.40.30.180">
    <property type="entry name" value="Ubiquitin-activating enzyme E1, FCCH domain"/>
    <property type="match status" value="1"/>
</dbReference>
<keyword evidence="5" id="KW-1185">Reference proteome</keyword>
<dbReference type="InterPro" id="IPR018965">
    <property type="entry name" value="Ub-activating_enz_E1_C"/>
</dbReference>
<organism evidence="5 6">
    <name type="scientific">Hydra vulgaris</name>
    <name type="common">Hydra</name>
    <name type="synonym">Hydra attenuata</name>
    <dbReference type="NCBI Taxonomy" id="6087"/>
    <lineage>
        <taxon>Eukaryota</taxon>
        <taxon>Metazoa</taxon>
        <taxon>Cnidaria</taxon>
        <taxon>Hydrozoa</taxon>
        <taxon>Hydroidolina</taxon>
        <taxon>Anthoathecata</taxon>
        <taxon>Aplanulata</taxon>
        <taxon>Hydridae</taxon>
        <taxon>Hydra</taxon>
    </lineage>
</organism>
<dbReference type="InterPro" id="IPR000594">
    <property type="entry name" value="ThiF_NAD_FAD-bd"/>
</dbReference>
<evidence type="ECO:0000256" key="3">
    <source>
        <dbReference type="ARBA" id="ARBA00022598"/>
    </source>
</evidence>
<proteinExistence type="inferred from homology"/>
<evidence type="ECO:0000313" key="5">
    <source>
        <dbReference type="Proteomes" id="UP001652625"/>
    </source>
</evidence>
<dbReference type="InterPro" id="IPR045886">
    <property type="entry name" value="ThiF/MoeB/HesA"/>
</dbReference>